<reference evidence="2" key="1">
    <citation type="journal article" date="2014" name="Int. J. Syst. Evol. Microbiol.">
        <title>Complete genome sequence of Corynebacterium casei LMG S-19264T (=DSM 44701T), isolated from a smear-ripened cheese.</title>
        <authorList>
            <consortium name="US DOE Joint Genome Institute (JGI-PGF)"/>
            <person name="Walter F."/>
            <person name="Albersmeier A."/>
            <person name="Kalinowski J."/>
            <person name="Ruckert C."/>
        </authorList>
    </citation>
    <scope>NUCLEOTIDE SEQUENCE</scope>
    <source>
        <strain evidence="2">CGMCC 4.7110</strain>
    </source>
</reference>
<name>A0A918CX36_9ACTN</name>
<accession>A0A918CX36</accession>
<organism evidence="2 3">
    <name type="scientific">Streptomyces fuscichromogenes</name>
    <dbReference type="NCBI Taxonomy" id="1324013"/>
    <lineage>
        <taxon>Bacteria</taxon>
        <taxon>Bacillati</taxon>
        <taxon>Actinomycetota</taxon>
        <taxon>Actinomycetes</taxon>
        <taxon>Kitasatosporales</taxon>
        <taxon>Streptomycetaceae</taxon>
        <taxon>Streptomyces</taxon>
    </lineage>
</organism>
<protein>
    <submittedName>
        <fullName evidence="2">Uncharacterized protein</fullName>
    </submittedName>
</protein>
<feature type="compositionally biased region" description="Basic and acidic residues" evidence="1">
    <location>
        <begin position="54"/>
        <end position="69"/>
    </location>
</feature>
<sequence>MRRLRVPGDEREQEVHADPADEHGEVRPGDRRMPHRPHIDQGRRAAQLDDGPDAEQHHRDDGEARRHGEVPAPRIPFAGEEQHQEQCGGQDDRACHVHVGQTAFGGFGHGTPRGQEGGGGDDQAEAVGGPYPASTDPPVRGEVVLGMDTHGEAHAASVASPLGKVVVAEPFPATAAGCRCGGHRHLRSGPVIGASVIRERV</sequence>
<keyword evidence="3" id="KW-1185">Reference proteome</keyword>
<evidence type="ECO:0000313" key="3">
    <source>
        <dbReference type="Proteomes" id="UP000653411"/>
    </source>
</evidence>
<evidence type="ECO:0000313" key="2">
    <source>
        <dbReference type="EMBL" id="GGN42147.1"/>
    </source>
</evidence>
<gene>
    <name evidence="2" type="ORF">GCM10011578_091200</name>
</gene>
<proteinExistence type="predicted"/>
<feature type="region of interest" description="Disordered" evidence="1">
    <location>
        <begin position="1"/>
        <end position="70"/>
    </location>
</feature>
<dbReference type="EMBL" id="BMML01000036">
    <property type="protein sequence ID" value="GGN42147.1"/>
    <property type="molecule type" value="Genomic_DNA"/>
</dbReference>
<dbReference type="AlphaFoldDB" id="A0A918CX36"/>
<reference evidence="2" key="2">
    <citation type="submission" date="2020-09" db="EMBL/GenBank/DDBJ databases">
        <authorList>
            <person name="Sun Q."/>
            <person name="Zhou Y."/>
        </authorList>
    </citation>
    <scope>NUCLEOTIDE SEQUENCE</scope>
    <source>
        <strain evidence="2">CGMCC 4.7110</strain>
    </source>
</reference>
<evidence type="ECO:0000256" key="1">
    <source>
        <dbReference type="SAM" id="MobiDB-lite"/>
    </source>
</evidence>
<dbReference type="Proteomes" id="UP000653411">
    <property type="component" value="Unassembled WGS sequence"/>
</dbReference>
<feature type="compositionally biased region" description="Basic and acidic residues" evidence="1">
    <location>
        <begin position="1"/>
        <end position="47"/>
    </location>
</feature>
<comment type="caution">
    <text evidence="2">The sequence shown here is derived from an EMBL/GenBank/DDBJ whole genome shotgun (WGS) entry which is preliminary data.</text>
</comment>